<evidence type="ECO:0000313" key="2">
    <source>
        <dbReference type="EMBL" id="GAA3665368.1"/>
    </source>
</evidence>
<dbReference type="Pfam" id="PF08021">
    <property type="entry name" value="FAD_binding_9"/>
    <property type="match status" value="1"/>
</dbReference>
<protein>
    <submittedName>
        <fullName evidence="2">Siderophore-interacting protein</fullName>
    </submittedName>
</protein>
<sequence>MTGAGGHATGPRPWEYSAFRVSVSATQRLSPGFIRVTLAGEDLRHFATWGLDQRIKLVLPMPDGSRPDFGLLDEPTPHPRDWYARWKALPIGERNVLRTYTPAGIRPDRGEIDVDLFIHEPAGPASAWALSCRVGDELVVTGPDSRVGRTGYGIHYTPPEPPSAVLLVGDESALPAIANILTGLAPGTPADVLLELADPADDTLSGRVAPVRPQIVARTGAAGDALERAVHGWGERDGDTAATDPGLYAWIAGEAAATIRIRRHLTATLGIPKERVAFLGYWKLGGPLVE</sequence>
<feature type="domain" description="FAD-binding FR-type" evidence="1">
    <location>
        <begin position="16"/>
        <end position="150"/>
    </location>
</feature>
<evidence type="ECO:0000259" key="1">
    <source>
        <dbReference type="PROSITE" id="PS51384"/>
    </source>
</evidence>
<dbReference type="Gene3D" id="2.40.30.10">
    <property type="entry name" value="Translation factors"/>
    <property type="match status" value="1"/>
</dbReference>
<dbReference type="InterPro" id="IPR017927">
    <property type="entry name" value="FAD-bd_FR_type"/>
</dbReference>
<dbReference type="PANTHER" id="PTHR30157:SF0">
    <property type="entry name" value="NADPH-DEPENDENT FERRIC-CHELATE REDUCTASE"/>
    <property type="match status" value="1"/>
</dbReference>
<dbReference type="InterPro" id="IPR039261">
    <property type="entry name" value="FNR_nucleotide-bd"/>
</dbReference>
<dbReference type="InterPro" id="IPR039374">
    <property type="entry name" value="SIP_fam"/>
</dbReference>
<dbReference type="Gene3D" id="3.40.50.80">
    <property type="entry name" value="Nucleotide-binding domain of ferredoxin-NADP reductase (FNR) module"/>
    <property type="match status" value="1"/>
</dbReference>
<evidence type="ECO:0000313" key="3">
    <source>
        <dbReference type="Proteomes" id="UP001410795"/>
    </source>
</evidence>
<comment type="caution">
    <text evidence="2">The sequence shown here is derived from an EMBL/GenBank/DDBJ whole genome shotgun (WGS) entry which is preliminary data.</text>
</comment>
<dbReference type="SUPFAM" id="SSF63380">
    <property type="entry name" value="Riboflavin synthase domain-like"/>
    <property type="match status" value="1"/>
</dbReference>
<dbReference type="RefSeq" id="WP_221859702.1">
    <property type="nucleotide sequence ID" value="NZ_BAAAYV010000019.1"/>
</dbReference>
<proteinExistence type="predicted"/>
<dbReference type="Proteomes" id="UP001410795">
    <property type="component" value="Unassembled WGS sequence"/>
</dbReference>
<dbReference type="Pfam" id="PF04954">
    <property type="entry name" value="SIP"/>
    <property type="match status" value="1"/>
</dbReference>
<dbReference type="InterPro" id="IPR017938">
    <property type="entry name" value="Riboflavin_synthase-like_b-brl"/>
</dbReference>
<dbReference type="InterPro" id="IPR007037">
    <property type="entry name" value="SIP_rossman_dom"/>
</dbReference>
<dbReference type="CDD" id="cd06193">
    <property type="entry name" value="siderophore_interacting"/>
    <property type="match status" value="1"/>
</dbReference>
<dbReference type="InterPro" id="IPR013113">
    <property type="entry name" value="SIP_FAD-bd"/>
</dbReference>
<dbReference type="EMBL" id="BAAAYV010000019">
    <property type="protein sequence ID" value="GAA3665368.1"/>
    <property type="molecule type" value="Genomic_DNA"/>
</dbReference>
<keyword evidence="3" id="KW-1185">Reference proteome</keyword>
<organism evidence="2 3">
    <name type="scientific">Microbacterium marinilacus</name>
    <dbReference type="NCBI Taxonomy" id="415209"/>
    <lineage>
        <taxon>Bacteria</taxon>
        <taxon>Bacillati</taxon>
        <taxon>Actinomycetota</taxon>
        <taxon>Actinomycetes</taxon>
        <taxon>Micrococcales</taxon>
        <taxon>Microbacteriaceae</taxon>
        <taxon>Microbacterium</taxon>
    </lineage>
</organism>
<dbReference type="PANTHER" id="PTHR30157">
    <property type="entry name" value="FERRIC REDUCTASE, NADPH-DEPENDENT"/>
    <property type="match status" value="1"/>
</dbReference>
<gene>
    <name evidence="2" type="ORF">GCM10022202_29350</name>
</gene>
<accession>A0ABP7BQS0</accession>
<reference evidence="3" key="1">
    <citation type="journal article" date="2019" name="Int. J. Syst. Evol. Microbiol.">
        <title>The Global Catalogue of Microorganisms (GCM) 10K type strain sequencing project: providing services to taxonomists for standard genome sequencing and annotation.</title>
        <authorList>
            <consortium name="The Broad Institute Genomics Platform"/>
            <consortium name="The Broad Institute Genome Sequencing Center for Infectious Disease"/>
            <person name="Wu L."/>
            <person name="Ma J."/>
        </authorList>
    </citation>
    <scope>NUCLEOTIDE SEQUENCE [LARGE SCALE GENOMIC DNA]</scope>
    <source>
        <strain evidence="3">JCM 16546</strain>
    </source>
</reference>
<dbReference type="PROSITE" id="PS51384">
    <property type="entry name" value="FAD_FR"/>
    <property type="match status" value="1"/>
</dbReference>
<name>A0ABP7BQS0_9MICO</name>